<name>A0A2G5VRX2_9PELO</name>
<accession>A0A2G5VRX2</accession>
<organism evidence="1 2">
    <name type="scientific">Caenorhabditis nigoni</name>
    <dbReference type="NCBI Taxonomy" id="1611254"/>
    <lineage>
        <taxon>Eukaryota</taxon>
        <taxon>Metazoa</taxon>
        <taxon>Ecdysozoa</taxon>
        <taxon>Nematoda</taxon>
        <taxon>Chromadorea</taxon>
        <taxon>Rhabditida</taxon>
        <taxon>Rhabditina</taxon>
        <taxon>Rhabditomorpha</taxon>
        <taxon>Rhabditoidea</taxon>
        <taxon>Rhabditidae</taxon>
        <taxon>Peloderinae</taxon>
        <taxon>Caenorhabditis</taxon>
    </lineage>
</organism>
<evidence type="ECO:0000313" key="2">
    <source>
        <dbReference type="Proteomes" id="UP000230233"/>
    </source>
</evidence>
<gene>
    <name evidence="1" type="primary">Cnig_chr_I.g3764</name>
    <name evidence="1" type="ORF">B9Z55_003764</name>
</gene>
<dbReference type="AlphaFoldDB" id="A0A2G5VRX2"/>
<comment type="caution">
    <text evidence="1">The sequence shown here is derived from an EMBL/GenBank/DDBJ whole genome shotgun (WGS) entry which is preliminary data.</text>
</comment>
<sequence length="93" mass="10855">MTLNKEWAVKACHKFHFVAMKLITSQRWTKRRAIFQIPCEENAHRQFPIRVIYGKTGKAMTYKTQQVITFALRSNLMSTESTTCPSSQLPYLD</sequence>
<keyword evidence="2" id="KW-1185">Reference proteome</keyword>
<reference evidence="2" key="1">
    <citation type="submission" date="2017-10" db="EMBL/GenBank/DDBJ databases">
        <title>Rapid genome shrinkage in a self-fertile nematode reveals novel sperm competition proteins.</title>
        <authorList>
            <person name="Yin D."/>
            <person name="Schwarz E.M."/>
            <person name="Thomas C.G."/>
            <person name="Felde R.L."/>
            <person name="Korf I.F."/>
            <person name="Cutter A.D."/>
            <person name="Schartner C.M."/>
            <person name="Ralston E.J."/>
            <person name="Meyer B.J."/>
            <person name="Haag E.S."/>
        </authorList>
    </citation>
    <scope>NUCLEOTIDE SEQUENCE [LARGE SCALE GENOMIC DNA]</scope>
    <source>
        <strain evidence="2">JU1422</strain>
    </source>
</reference>
<proteinExistence type="predicted"/>
<evidence type="ECO:0000313" key="1">
    <source>
        <dbReference type="EMBL" id="PIC54559.1"/>
    </source>
</evidence>
<protein>
    <submittedName>
        <fullName evidence="1">Uncharacterized protein</fullName>
    </submittedName>
</protein>
<dbReference type="Proteomes" id="UP000230233">
    <property type="component" value="Chromosome I"/>
</dbReference>
<dbReference type="EMBL" id="PDUG01000001">
    <property type="protein sequence ID" value="PIC54559.1"/>
    <property type="molecule type" value="Genomic_DNA"/>
</dbReference>